<evidence type="ECO:0000256" key="2">
    <source>
        <dbReference type="ARBA" id="ARBA00022441"/>
    </source>
</evidence>
<gene>
    <name evidence="5" type="ORF">WJX75_001422</name>
</gene>
<evidence type="ECO:0000256" key="1">
    <source>
        <dbReference type="ARBA" id="ARBA00001954"/>
    </source>
</evidence>
<dbReference type="PANTHER" id="PTHR47435">
    <property type="entry name" value="KELCH REPEAT PROTEIN (AFU_ORTHOLOGUE AFUA_5G12780)"/>
    <property type="match status" value="1"/>
</dbReference>
<accession>A0ABR2YBW1</accession>
<evidence type="ECO:0000256" key="4">
    <source>
        <dbReference type="ARBA" id="ARBA00023004"/>
    </source>
</evidence>
<sequence>MKWHKISQAGSVPLSRSSHTITYINDGKGKAYVFGGEHKPRTPIDSQMHVFDMDSRSWVPVQCSGDAPCPRVAHSTASVGHTIYFFGGRSGIEMGEGSMNDLYSFDSKSGVWSKLDTKGSPPEARSFHAMVAVGSTLYVFGGCGKGGRLNDLHLFDTAALEWLQMPSSSDIKDRGGPGLVASADGSSLYVVGGFAGYELNDVHRFDLGTRTWDCPSCCSGKGAPDRSLLPARSVFGVSAHSCAACDHGGHLVLFGGEVDPSDKGHAGAGQFSSDTFCLDTAKGGAGWHKLAIEGTPPTPRGWFAATAVPGGMLVHGGNSPTNERLQDMYILNLH</sequence>
<organism evidence="5 6">
    <name type="scientific">Coccomyxa subellipsoidea</name>
    <dbReference type="NCBI Taxonomy" id="248742"/>
    <lineage>
        <taxon>Eukaryota</taxon>
        <taxon>Viridiplantae</taxon>
        <taxon>Chlorophyta</taxon>
        <taxon>core chlorophytes</taxon>
        <taxon>Trebouxiophyceae</taxon>
        <taxon>Trebouxiophyceae incertae sedis</taxon>
        <taxon>Coccomyxaceae</taxon>
        <taxon>Coccomyxa</taxon>
    </lineage>
</organism>
<evidence type="ECO:0000313" key="6">
    <source>
        <dbReference type="Proteomes" id="UP001491310"/>
    </source>
</evidence>
<dbReference type="Proteomes" id="UP001491310">
    <property type="component" value="Unassembled WGS sequence"/>
</dbReference>
<keyword evidence="3" id="KW-0677">Repeat</keyword>
<evidence type="ECO:0008006" key="7">
    <source>
        <dbReference type="Google" id="ProtNLM"/>
    </source>
</evidence>
<dbReference type="InterPro" id="IPR015915">
    <property type="entry name" value="Kelch-typ_b-propeller"/>
</dbReference>
<keyword evidence="2" id="KW-0880">Kelch repeat</keyword>
<name>A0ABR2YBW1_9CHLO</name>
<comment type="cofactor">
    <cofactor evidence="1">
        <name>Fe(2+)</name>
        <dbReference type="ChEBI" id="CHEBI:29033"/>
    </cofactor>
</comment>
<protein>
    <recommendedName>
        <fullName evidence="7">Galactose oxidase</fullName>
    </recommendedName>
</protein>
<dbReference type="Pfam" id="PF24681">
    <property type="entry name" value="Kelch_KLHDC2_KLHL20_DRC7"/>
    <property type="match status" value="1"/>
</dbReference>
<dbReference type="Gene3D" id="2.120.10.80">
    <property type="entry name" value="Kelch-type beta propeller"/>
    <property type="match status" value="2"/>
</dbReference>
<reference evidence="5 6" key="1">
    <citation type="journal article" date="2024" name="Nat. Commun.">
        <title>Phylogenomics reveals the evolutionary origins of lichenization in chlorophyte algae.</title>
        <authorList>
            <person name="Puginier C."/>
            <person name="Libourel C."/>
            <person name="Otte J."/>
            <person name="Skaloud P."/>
            <person name="Haon M."/>
            <person name="Grisel S."/>
            <person name="Petersen M."/>
            <person name="Berrin J.G."/>
            <person name="Delaux P.M."/>
            <person name="Dal Grande F."/>
            <person name="Keller J."/>
        </authorList>
    </citation>
    <scope>NUCLEOTIDE SEQUENCE [LARGE SCALE GENOMIC DNA]</scope>
    <source>
        <strain evidence="5 6">SAG 216-7</strain>
    </source>
</reference>
<comment type="caution">
    <text evidence="5">The sequence shown here is derived from an EMBL/GenBank/DDBJ whole genome shotgun (WGS) entry which is preliminary data.</text>
</comment>
<proteinExistence type="predicted"/>
<evidence type="ECO:0000313" key="5">
    <source>
        <dbReference type="EMBL" id="KAK9902021.1"/>
    </source>
</evidence>
<evidence type="ECO:0000256" key="3">
    <source>
        <dbReference type="ARBA" id="ARBA00022737"/>
    </source>
</evidence>
<dbReference type="EMBL" id="JALJOT010000016">
    <property type="protein sequence ID" value="KAK9902021.1"/>
    <property type="molecule type" value="Genomic_DNA"/>
</dbReference>
<keyword evidence="4" id="KW-0408">Iron</keyword>
<keyword evidence="6" id="KW-1185">Reference proteome</keyword>
<dbReference type="PANTHER" id="PTHR47435:SF4">
    <property type="entry name" value="KELCH REPEAT PROTEIN (AFU_ORTHOLOGUE AFUA_5G12780)"/>
    <property type="match status" value="1"/>
</dbReference>
<dbReference type="SUPFAM" id="SSF117281">
    <property type="entry name" value="Kelch motif"/>
    <property type="match status" value="2"/>
</dbReference>